<dbReference type="EMBL" id="MVIE01000016">
    <property type="protein sequence ID" value="ORB40265.1"/>
    <property type="molecule type" value="Genomic_DNA"/>
</dbReference>
<dbReference type="Proteomes" id="UP000192513">
    <property type="component" value="Unassembled WGS sequence"/>
</dbReference>
<evidence type="ECO:0000313" key="2">
    <source>
        <dbReference type="EMBL" id="ORB40265.1"/>
    </source>
</evidence>
<dbReference type="Pfam" id="PF09823">
    <property type="entry name" value="DUF2357"/>
    <property type="match status" value="1"/>
</dbReference>
<dbReference type="InterPro" id="IPR018633">
    <property type="entry name" value="DUF2357"/>
</dbReference>
<evidence type="ECO:0000259" key="1">
    <source>
        <dbReference type="Pfam" id="PF09823"/>
    </source>
</evidence>
<dbReference type="RefSeq" id="WP_083172569.1">
    <property type="nucleotide sequence ID" value="NZ_AP022619.1"/>
</dbReference>
<feature type="domain" description="DUF2357" evidence="1">
    <location>
        <begin position="100"/>
        <end position="360"/>
    </location>
</feature>
<organism evidence="2 3">
    <name type="scientific">Mycobacterium paraseoulense</name>
    <dbReference type="NCBI Taxonomy" id="590652"/>
    <lineage>
        <taxon>Bacteria</taxon>
        <taxon>Bacillati</taxon>
        <taxon>Actinomycetota</taxon>
        <taxon>Actinomycetes</taxon>
        <taxon>Mycobacteriales</taxon>
        <taxon>Mycobacteriaceae</taxon>
        <taxon>Mycobacterium</taxon>
    </lineage>
</organism>
<reference evidence="2 3" key="1">
    <citation type="submission" date="2017-02" db="EMBL/GenBank/DDBJ databases">
        <title>The new phylogeny of genus Mycobacterium.</title>
        <authorList>
            <person name="Tortoli E."/>
            <person name="Trovato A."/>
            <person name="Cirillo D.M."/>
        </authorList>
    </citation>
    <scope>NUCLEOTIDE SEQUENCE [LARGE SCALE GENOMIC DNA]</scope>
    <source>
        <strain evidence="2 3">DSM 45000</strain>
    </source>
</reference>
<proteinExistence type="predicted"/>
<accession>A0A1X0I9N7</accession>
<protein>
    <recommendedName>
        <fullName evidence="1">DUF2357 domain-containing protein</fullName>
    </recommendedName>
</protein>
<gene>
    <name evidence="2" type="ORF">BST39_14350</name>
</gene>
<comment type="caution">
    <text evidence="2">The sequence shown here is derived from an EMBL/GenBank/DDBJ whole genome shotgun (WGS) entry which is preliminary data.</text>
</comment>
<sequence length="610" mass="67552">MRRFSALRRERDGVVVTIVASEERESWDDAWPLAAGWCGIASPHGTGMCIEEDRDAVRVVLEEQTTYTVRVAGATCERAGFGEPRVQAVSAAQAPEAVFRLETGNLIGLTTIVFDPTSPEDESAVAARIRVRKLVDPDADFAWLVMSVVKAIRALALTVASPTALKTARSIRATSYAYEDLIFLRSIANDVSQAVEQISRNPHRRVIRRVESMDAWLAPEIAPAQLASIATDPRSIARVSEIEQRRLVSPGARRTFTRSEQHFGPVRLPASRREVDYDTYENRFVRFVVTNFRQRALSIADAARRAGTPSLARDADDIAVRFASLLRLTPFAEVGDLTTFAFTSQVLLREDAYNRLLRLYREFVLTTDVVWDRFRTLQENRDVARLYEMWVFLETVSAVGSVLGHEAQAEDSATALIRTLPDGLHVNLAEGRRSSVAFLLPDGHVRVTYNQTYRHASKDPRALGTAASYSLSLRPDVSIEVRRGLSHRRIFLDAKYRVDGFSAALMSDEDEDDGQPGQQGTFKPSDLHKMHTYRDAIGDAFAAVAVYPGVKQRLYPPTRADFTARGGVGAVPLRPGDSYDPDVFVQEVSALMRATWASMSSSAAADAVTG</sequence>
<keyword evidence="3" id="KW-1185">Reference proteome</keyword>
<name>A0A1X0I9N7_9MYCO</name>
<dbReference type="InterPro" id="IPR007505">
    <property type="entry name" value="PDDEXK_7"/>
</dbReference>
<dbReference type="Pfam" id="PF04411">
    <property type="entry name" value="PDDEXK_7"/>
    <property type="match status" value="1"/>
</dbReference>
<dbReference type="AlphaFoldDB" id="A0A1X0I9N7"/>
<evidence type="ECO:0000313" key="3">
    <source>
        <dbReference type="Proteomes" id="UP000192513"/>
    </source>
</evidence>